<proteinExistence type="predicted"/>
<dbReference type="Proteomes" id="UP000004664">
    <property type="component" value="Unassembled WGS sequence"/>
</dbReference>
<dbReference type="RefSeq" id="WP_006893512.1">
    <property type="nucleotide sequence ID" value="NZ_JH109153.1"/>
</dbReference>
<gene>
    <name evidence="1" type="ORF">Mettu_4186</name>
</gene>
<accession>G3J1F9</accession>
<keyword evidence="2" id="KW-1185">Reference proteome</keyword>
<protein>
    <submittedName>
        <fullName evidence="1">Uncharacterized protein</fullName>
    </submittedName>
</protein>
<dbReference type="HOGENOM" id="CLU_172435_0_0_6"/>
<evidence type="ECO:0000313" key="2">
    <source>
        <dbReference type="Proteomes" id="UP000004664"/>
    </source>
</evidence>
<evidence type="ECO:0000313" key="1">
    <source>
        <dbReference type="EMBL" id="EGW21031.1"/>
    </source>
</evidence>
<sequence length="78" mass="8237">MPNNTKRTSKRVATLAAKTLQNANASQIKRRLAGSALAQSSCSKQTGPEMEGEASKVLKSVKYAAETKELAASILSQS</sequence>
<organism evidence="1 2">
    <name type="scientific">Methylobacter tundripaludum (strain ATCC BAA-1195 / DSM 17260 / SV96)</name>
    <dbReference type="NCBI Taxonomy" id="697282"/>
    <lineage>
        <taxon>Bacteria</taxon>
        <taxon>Pseudomonadati</taxon>
        <taxon>Pseudomonadota</taxon>
        <taxon>Gammaproteobacteria</taxon>
        <taxon>Methylococcales</taxon>
        <taxon>Methylococcaceae</taxon>
        <taxon>Methylobacter</taxon>
    </lineage>
</organism>
<name>G3J1F9_METTV</name>
<dbReference type="eggNOG" id="ENOG5032Y6F">
    <property type="taxonomic scope" value="Bacteria"/>
</dbReference>
<dbReference type="AlphaFoldDB" id="G3J1F9"/>
<reference evidence="1 2" key="1">
    <citation type="submission" date="2011-06" db="EMBL/GenBank/DDBJ databases">
        <title>Genomic sequence of Methylobacter tundripaludum SV96.</title>
        <authorList>
            <consortium name="US DOE Joint Genome Institute"/>
            <person name="Lucas S."/>
            <person name="Han J."/>
            <person name="Lapidus A."/>
            <person name="Cheng J.-F."/>
            <person name="Goodwin L."/>
            <person name="Pitluck S."/>
            <person name="Held B."/>
            <person name="Detter J.C."/>
            <person name="Han C."/>
            <person name="Tapia R."/>
            <person name="Land M."/>
            <person name="Hauser L."/>
            <person name="Kyrpides N."/>
            <person name="Ivanova N."/>
            <person name="Ovchinnikova G."/>
            <person name="Pagani I."/>
            <person name="Klotz M.G."/>
            <person name="Dispirito A.A."/>
            <person name="Murrell J.C."/>
            <person name="Dunfield P."/>
            <person name="Kalyuzhnaya M.G."/>
            <person name="Svenning M."/>
            <person name="Trotsenko Y.A."/>
            <person name="Stein L.Y."/>
            <person name="Woyke T."/>
        </authorList>
    </citation>
    <scope>NUCLEOTIDE SEQUENCE [LARGE SCALE GENOMIC DNA]</scope>
    <source>
        <strain evidence="2">ATCC BAA-1195 / DSM 17260 / SV96</strain>
    </source>
</reference>
<dbReference type="EMBL" id="JH109153">
    <property type="protein sequence ID" value="EGW21031.1"/>
    <property type="molecule type" value="Genomic_DNA"/>
</dbReference>